<dbReference type="EMBL" id="JAUZMZ010000084">
    <property type="protein sequence ID" value="MEE2033473.1"/>
    <property type="molecule type" value="Genomic_DNA"/>
</dbReference>
<comment type="caution">
    <text evidence="1">The sequence shown here is derived from an EMBL/GenBank/DDBJ whole genome shotgun (WGS) entry which is preliminary data.</text>
</comment>
<dbReference type="Proteomes" id="UP001331936">
    <property type="component" value="Unassembled WGS sequence"/>
</dbReference>
<organism evidence="1 2">
    <name type="scientific">Rhodococcus chondri</name>
    <dbReference type="NCBI Taxonomy" id="3065941"/>
    <lineage>
        <taxon>Bacteria</taxon>
        <taxon>Bacillati</taxon>
        <taxon>Actinomycetota</taxon>
        <taxon>Actinomycetes</taxon>
        <taxon>Mycobacteriales</taxon>
        <taxon>Nocardiaceae</taxon>
        <taxon>Rhodococcus</taxon>
    </lineage>
</organism>
<accession>A0ABU7JTY2</accession>
<gene>
    <name evidence="1" type="ORF">Q8814_15340</name>
</gene>
<dbReference type="RefSeq" id="WP_330152887.1">
    <property type="nucleotide sequence ID" value="NZ_JAUZMZ010000084.1"/>
</dbReference>
<proteinExistence type="predicted"/>
<evidence type="ECO:0000313" key="1">
    <source>
        <dbReference type="EMBL" id="MEE2033473.1"/>
    </source>
</evidence>
<keyword evidence="2" id="KW-1185">Reference proteome</keyword>
<reference evidence="1 2" key="1">
    <citation type="submission" date="2023-08" db="EMBL/GenBank/DDBJ databases">
        <authorList>
            <person name="Girao M."/>
            <person name="Carvalho M.F."/>
        </authorList>
    </citation>
    <scope>NUCLEOTIDE SEQUENCE [LARGE SCALE GENOMIC DNA]</scope>
    <source>
        <strain evidence="1 2">CC-R104</strain>
    </source>
</reference>
<sequence length="44" mass="4596">MTGTPQTSSAMPGSTEWIKAHLARMDDIAAPAVDEQPLAEALAD</sequence>
<evidence type="ECO:0000313" key="2">
    <source>
        <dbReference type="Proteomes" id="UP001331936"/>
    </source>
</evidence>
<name>A0ABU7JTY2_9NOCA</name>
<protein>
    <submittedName>
        <fullName evidence="1">Uncharacterized protein</fullName>
    </submittedName>
</protein>